<proteinExistence type="predicted"/>
<keyword evidence="6" id="KW-0862">Zinc</keyword>
<dbReference type="CDD" id="cd00037">
    <property type="entry name" value="CLECT"/>
    <property type="match status" value="1"/>
</dbReference>
<keyword evidence="8" id="KW-0325">Glycoprotein</keyword>
<evidence type="ECO:0000259" key="13">
    <source>
        <dbReference type="PROSITE" id="PS50948"/>
    </source>
</evidence>
<dbReference type="InterPro" id="IPR041645">
    <property type="entry name" value="ADAMTS_CR_2"/>
</dbReference>
<dbReference type="OrthoDB" id="5917794at2759"/>
<dbReference type="InterPro" id="IPR050439">
    <property type="entry name" value="ADAMTS_ADAMTS-like"/>
</dbReference>
<dbReference type="InterPro" id="IPR024079">
    <property type="entry name" value="MetalloPept_cat_dom_sf"/>
</dbReference>
<dbReference type="Gene3D" id="3.40.390.10">
    <property type="entry name" value="Collagenase (Catalytic Domain)"/>
    <property type="match status" value="1"/>
</dbReference>
<dbReference type="InterPro" id="IPR038178">
    <property type="entry name" value="Kringle_sf"/>
</dbReference>
<evidence type="ECO:0000256" key="9">
    <source>
        <dbReference type="PROSITE-ProRule" id="PRU00121"/>
    </source>
</evidence>
<dbReference type="Pfam" id="PF00051">
    <property type="entry name" value="Kringle"/>
    <property type="match status" value="1"/>
</dbReference>
<dbReference type="PROSITE" id="PS50948">
    <property type="entry name" value="PAN"/>
    <property type="match status" value="1"/>
</dbReference>
<dbReference type="PROSITE" id="PS50092">
    <property type="entry name" value="TSP1"/>
    <property type="match status" value="1"/>
</dbReference>
<dbReference type="Gene3D" id="3.50.4.10">
    <property type="entry name" value="Hepatocyte Growth Factor"/>
    <property type="match status" value="1"/>
</dbReference>
<dbReference type="PRINTS" id="PR00018">
    <property type="entry name" value="KRINGLE"/>
</dbReference>
<dbReference type="GO" id="GO:0031012">
    <property type="term" value="C:extracellular matrix"/>
    <property type="evidence" value="ECO:0007669"/>
    <property type="project" value="TreeGrafter"/>
</dbReference>
<keyword evidence="3 9" id="KW-0420">Kringle</keyword>
<dbReference type="PROSITE" id="PS50041">
    <property type="entry name" value="C_TYPE_LECTIN_2"/>
    <property type="match status" value="1"/>
</dbReference>
<organism evidence="14 15">
    <name type="scientific">Owenia fusiformis</name>
    <name type="common">Polychaete worm</name>
    <dbReference type="NCBI Taxonomy" id="6347"/>
    <lineage>
        <taxon>Eukaryota</taxon>
        <taxon>Metazoa</taxon>
        <taxon>Spiralia</taxon>
        <taxon>Lophotrochozoa</taxon>
        <taxon>Annelida</taxon>
        <taxon>Polychaeta</taxon>
        <taxon>Sedentaria</taxon>
        <taxon>Canalipalpata</taxon>
        <taxon>Sabellida</taxon>
        <taxon>Oweniida</taxon>
        <taxon>Oweniidae</taxon>
        <taxon>Owenia</taxon>
    </lineage>
</organism>
<dbReference type="GO" id="GO:0004222">
    <property type="term" value="F:metalloendopeptidase activity"/>
    <property type="evidence" value="ECO:0007669"/>
    <property type="project" value="TreeGrafter"/>
</dbReference>
<evidence type="ECO:0000256" key="10">
    <source>
        <dbReference type="SAM" id="SignalP"/>
    </source>
</evidence>
<dbReference type="Gene3D" id="3.40.1620.60">
    <property type="match status" value="1"/>
</dbReference>
<dbReference type="PANTHER" id="PTHR13723">
    <property type="entry name" value="ADAMTS A DISINTEGRIN AND METALLOPROTEASE WITH THROMBOSPONDIN MOTIFS PROTEASE"/>
    <property type="match status" value="1"/>
</dbReference>
<evidence type="ECO:0000256" key="1">
    <source>
        <dbReference type="ARBA" id="ARBA00004613"/>
    </source>
</evidence>
<dbReference type="PANTHER" id="PTHR13723:SF316">
    <property type="entry name" value="LONELY HEART, ISOFORM A"/>
    <property type="match status" value="1"/>
</dbReference>
<dbReference type="AlphaFoldDB" id="A0A8S4PR99"/>
<protein>
    <submittedName>
        <fullName evidence="14">Uncharacterized protein</fullName>
    </submittedName>
</protein>
<dbReference type="Gene3D" id="3.10.100.10">
    <property type="entry name" value="Mannose-Binding Protein A, subunit A"/>
    <property type="match status" value="1"/>
</dbReference>
<evidence type="ECO:0000256" key="7">
    <source>
        <dbReference type="ARBA" id="ARBA00023157"/>
    </source>
</evidence>
<dbReference type="GO" id="GO:0006508">
    <property type="term" value="P:proteolysis"/>
    <property type="evidence" value="ECO:0007669"/>
    <property type="project" value="TreeGrafter"/>
</dbReference>
<evidence type="ECO:0000313" key="15">
    <source>
        <dbReference type="Proteomes" id="UP000749559"/>
    </source>
</evidence>
<dbReference type="Proteomes" id="UP000749559">
    <property type="component" value="Unassembled WGS sequence"/>
</dbReference>
<dbReference type="SUPFAM" id="SSF55486">
    <property type="entry name" value="Metalloproteases ('zincins'), catalytic domain"/>
    <property type="match status" value="1"/>
</dbReference>
<dbReference type="InterPro" id="IPR000884">
    <property type="entry name" value="TSP1_rpt"/>
</dbReference>
<dbReference type="InterPro" id="IPR018056">
    <property type="entry name" value="Kringle_CS"/>
</dbReference>
<accession>A0A8S4PR99</accession>
<name>A0A8S4PR99_OWEFU</name>
<evidence type="ECO:0000256" key="6">
    <source>
        <dbReference type="ARBA" id="ARBA00022833"/>
    </source>
</evidence>
<dbReference type="SMART" id="SM00034">
    <property type="entry name" value="CLECT"/>
    <property type="match status" value="1"/>
</dbReference>
<dbReference type="SUPFAM" id="SSF57440">
    <property type="entry name" value="Kringle-like"/>
    <property type="match status" value="2"/>
</dbReference>
<dbReference type="SUPFAM" id="SSF57414">
    <property type="entry name" value="Hairpin loop containing domain-like"/>
    <property type="match status" value="1"/>
</dbReference>
<evidence type="ECO:0000256" key="2">
    <source>
        <dbReference type="ARBA" id="ARBA00022525"/>
    </source>
</evidence>
<evidence type="ECO:0000259" key="11">
    <source>
        <dbReference type="PROSITE" id="PS50041"/>
    </source>
</evidence>
<sequence>MGLQVLNLGILSIALIITVAECVQFYDAHIEFTDEDGNLLHDNVHAFHEQHKRDIESGSLNQKEPVFLTIRSASETHKMALRRRSAGQSTKVIYTADNDTESVQFTLDTEAYCVVLEGSSISATDKGTATGTVSMSTCGGKTIAIIKFTDGTARAIEPSSVTGEPSINKRGLDNSDHVIYQIDIAKHEKLVVRPKRDADKDKVLQDSQDQLVTSKEVCLDKVFESKPGIVLKGPVHKTITTSSTDGCKAACLKETTFVCKACDFNTNSKQCRLSKTDVSVRNAGNEVINYFELSCRTAKTCKVSRKGKEYSGTLSETADGYTCQRWDSKETWSHDIGSSHNNDFPNNETLSEASNYCRNPDGESGGPWCYTTSKERRWSYCAVPTCADDFAGLRNMREDACLKEGGHYFEEHCYWIKSSETYGSHVAAEDACEDLGARLVSIDSQNETIFIEQLLKNKGTPSDEWMTSGTEIGQDIPRRWGWDLGAWNKPARLGRMAGDMSDTSKRCLNLIISNGQLMFNAVPCNDSSNTFKLLCEAGAESMEDRPVNFETAVFIASRTTEMIRAKYNNDFSLMTSYIIVLYNSVGARWRDPKMVHPAKVTVTRVEFFQTTPQEFLRNFTDRYNYTGQCMDLGDCSTWMRKHPDRKTWDIGAFHDTVICGALGWAWSGGLCGLGGSSYVCALEAFFEHYQEVRHEFGHLLRFAHNDGYKDKDCHDNRGLHALLSRCQAKDFKQKMRDLGPGACVYDDVYEYYQEPLMLEDTDMEGQRWDMDKQCELHLGKGWSFFQDEGDRKFVYGTRKDICSSRTQHCINLSTYEIRKVENMLTLQGTWCGGKKWCRGGAGCIAWDKDPSHIASNLGHPMVVPGGWGSWGPWSGCSHTCGGGIMKRLRKCDSPKPKNTKCDGDYFEAKLCQTADCQNGPTTVDELEQHVVDIGTKICNKYPTDLTGNTIFAEYMWAGFGGKRTKFNDGHRGGGCLPGVNGLAYTGNKSRTWGNEECARWDSFDNWKNEDWRFPYDANVSAAENHCRNPLGRGSLWGLARCLNKKEKLIPCWIPQCGGDELCDVNCNTNYRRRWRAALFPDGTPCGFHKQKGIKSVCVEGLCRKLTVIK</sequence>
<dbReference type="GO" id="GO:0046872">
    <property type="term" value="F:metal ion binding"/>
    <property type="evidence" value="ECO:0007669"/>
    <property type="project" value="UniProtKB-KW"/>
</dbReference>
<evidence type="ECO:0000256" key="8">
    <source>
        <dbReference type="ARBA" id="ARBA00023180"/>
    </source>
</evidence>
<gene>
    <name evidence="14" type="ORF">OFUS_LOCUS20559</name>
</gene>
<dbReference type="CDD" id="cd00108">
    <property type="entry name" value="KR"/>
    <property type="match status" value="1"/>
</dbReference>
<comment type="caution">
    <text evidence="14">The sequence shown here is derived from an EMBL/GenBank/DDBJ whole genome shotgun (WGS) entry which is preliminary data.</text>
</comment>
<dbReference type="GO" id="GO:0030198">
    <property type="term" value="P:extracellular matrix organization"/>
    <property type="evidence" value="ECO:0007669"/>
    <property type="project" value="TreeGrafter"/>
</dbReference>
<evidence type="ECO:0000313" key="14">
    <source>
        <dbReference type="EMBL" id="CAH1796111.1"/>
    </source>
</evidence>
<dbReference type="InterPro" id="IPR016186">
    <property type="entry name" value="C-type_lectin-like/link_sf"/>
</dbReference>
<dbReference type="SUPFAM" id="SSF82895">
    <property type="entry name" value="TSP-1 type 1 repeat"/>
    <property type="match status" value="1"/>
</dbReference>
<dbReference type="Gene3D" id="2.20.100.10">
    <property type="entry name" value="Thrombospondin type-1 (TSP1) repeat"/>
    <property type="match status" value="1"/>
</dbReference>
<feature type="domain" description="C-type lectin" evidence="11">
    <location>
        <begin position="409"/>
        <end position="525"/>
    </location>
</feature>
<reference evidence="14" key="1">
    <citation type="submission" date="2022-03" db="EMBL/GenBank/DDBJ databases">
        <authorList>
            <person name="Martin C."/>
        </authorList>
    </citation>
    <scope>NUCLEOTIDE SEQUENCE</scope>
</reference>
<dbReference type="SMART" id="SM00130">
    <property type="entry name" value="KR"/>
    <property type="match status" value="1"/>
</dbReference>
<evidence type="ECO:0000256" key="5">
    <source>
        <dbReference type="ARBA" id="ARBA00022801"/>
    </source>
</evidence>
<evidence type="ECO:0000256" key="4">
    <source>
        <dbReference type="ARBA" id="ARBA00022723"/>
    </source>
</evidence>
<dbReference type="FunFam" id="2.20.100.10:FF:000001">
    <property type="entry name" value="semaphorin-5A isoform X1"/>
    <property type="match status" value="1"/>
</dbReference>
<dbReference type="InterPro" id="IPR036383">
    <property type="entry name" value="TSP1_rpt_sf"/>
</dbReference>
<dbReference type="InterPro" id="IPR001304">
    <property type="entry name" value="C-type_lectin-like"/>
</dbReference>
<dbReference type="InterPro" id="IPR000001">
    <property type="entry name" value="Kringle"/>
</dbReference>
<feature type="domain" description="Kringle" evidence="12">
    <location>
        <begin position="306"/>
        <end position="386"/>
    </location>
</feature>
<dbReference type="Gene3D" id="2.40.20.10">
    <property type="entry name" value="Plasminogen Kringle 4"/>
    <property type="match status" value="2"/>
</dbReference>
<evidence type="ECO:0000259" key="12">
    <source>
        <dbReference type="PROSITE" id="PS50070"/>
    </source>
</evidence>
<dbReference type="PROSITE" id="PS50070">
    <property type="entry name" value="KRINGLE_2"/>
    <property type="match status" value="2"/>
</dbReference>
<feature type="chain" id="PRO_5035720902" evidence="10">
    <location>
        <begin position="23"/>
        <end position="1109"/>
    </location>
</feature>
<dbReference type="EMBL" id="CAIIXF020000010">
    <property type="protein sequence ID" value="CAH1796111.1"/>
    <property type="molecule type" value="Genomic_DNA"/>
</dbReference>
<feature type="domain" description="Kringle" evidence="12">
    <location>
        <begin position="980"/>
        <end position="1056"/>
    </location>
</feature>
<feature type="domain" description="Apple" evidence="13">
    <location>
        <begin position="218"/>
        <end position="295"/>
    </location>
</feature>
<dbReference type="SMART" id="SM00209">
    <property type="entry name" value="TSP1"/>
    <property type="match status" value="1"/>
</dbReference>
<comment type="caution">
    <text evidence="9">Lacks conserved residue(s) required for the propagation of feature annotation.</text>
</comment>
<dbReference type="Pfam" id="PF00024">
    <property type="entry name" value="PAN_1"/>
    <property type="match status" value="1"/>
</dbReference>
<dbReference type="CDD" id="cd01099">
    <property type="entry name" value="PAN_AP_HGF"/>
    <property type="match status" value="1"/>
</dbReference>
<dbReference type="Pfam" id="PF00090">
    <property type="entry name" value="TSP_1"/>
    <property type="match status" value="1"/>
</dbReference>
<dbReference type="GO" id="GO:0005576">
    <property type="term" value="C:extracellular region"/>
    <property type="evidence" value="ECO:0007669"/>
    <property type="project" value="UniProtKB-SubCell"/>
</dbReference>
<feature type="signal peptide" evidence="10">
    <location>
        <begin position="1"/>
        <end position="22"/>
    </location>
</feature>
<keyword evidence="10" id="KW-0732">Signal</keyword>
<dbReference type="InterPro" id="IPR013806">
    <property type="entry name" value="Kringle-like"/>
</dbReference>
<dbReference type="SUPFAM" id="SSF56436">
    <property type="entry name" value="C-type lectin-like"/>
    <property type="match status" value="1"/>
</dbReference>
<keyword evidence="5" id="KW-0378">Hydrolase</keyword>
<dbReference type="InterPro" id="IPR003609">
    <property type="entry name" value="Pan_app"/>
</dbReference>
<keyword evidence="4" id="KW-0479">Metal-binding</keyword>
<keyword evidence="2" id="KW-0964">Secreted</keyword>
<evidence type="ECO:0000256" key="3">
    <source>
        <dbReference type="ARBA" id="ARBA00022572"/>
    </source>
</evidence>
<keyword evidence="15" id="KW-1185">Reference proteome</keyword>
<comment type="subcellular location">
    <subcellularLocation>
        <location evidence="1">Secreted</location>
    </subcellularLocation>
</comment>
<keyword evidence="7" id="KW-1015">Disulfide bond</keyword>
<dbReference type="PROSITE" id="PS00021">
    <property type="entry name" value="KRINGLE_1"/>
    <property type="match status" value="1"/>
</dbReference>
<dbReference type="Pfam" id="PF17771">
    <property type="entry name" value="ADAMTS_CR_2"/>
    <property type="match status" value="1"/>
</dbReference>
<dbReference type="InterPro" id="IPR016187">
    <property type="entry name" value="CTDL_fold"/>
</dbReference>